<accession>A0A8I3W3P5</accession>
<dbReference type="PANTHER" id="PTHR46254:SF3">
    <property type="entry name" value="SECRETED PROTEIN"/>
    <property type="match status" value="1"/>
</dbReference>
<keyword evidence="1" id="KW-1133">Transmembrane helix</keyword>
<sequence length="136" mass="15245">MEPHKHSLTPSPGLLKPALVFVVTILSLSLCLFFFFFLFEMEFCSRCPGGMQWCELGSLQPLPPEFRRFFSLSLPSVWDYRHAPPRLANFVFLSRDGVLPFGQAGLKLLTSDDPPASAFQSAGITGYIPCPEYPAW</sequence>
<evidence type="ECO:0000256" key="1">
    <source>
        <dbReference type="SAM" id="Phobius"/>
    </source>
</evidence>
<reference evidence="2" key="2">
    <citation type="submission" date="2025-08" db="UniProtKB">
        <authorList>
            <consortium name="Ensembl"/>
        </authorList>
    </citation>
    <scope>IDENTIFICATION</scope>
</reference>
<proteinExistence type="predicted"/>
<dbReference type="PANTHER" id="PTHR46254">
    <property type="entry name" value="PROTEIN GVQW1-RELATED"/>
    <property type="match status" value="1"/>
</dbReference>
<keyword evidence="1" id="KW-0472">Membrane</keyword>
<evidence type="ECO:0000313" key="2">
    <source>
        <dbReference type="Ensembl" id="ENSCJAP00000085810.1"/>
    </source>
</evidence>
<reference evidence="2" key="3">
    <citation type="submission" date="2025-09" db="UniProtKB">
        <authorList>
            <consortium name="Ensembl"/>
        </authorList>
    </citation>
    <scope>IDENTIFICATION</scope>
</reference>
<reference evidence="2 3" key="1">
    <citation type="submission" date="2009-03" db="EMBL/GenBank/DDBJ databases">
        <authorList>
            <person name="Warren W."/>
            <person name="Ye L."/>
            <person name="Minx P."/>
            <person name="Worley K."/>
            <person name="Gibbs R."/>
            <person name="Wilson R.K."/>
        </authorList>
    </citation>
    <scope>NUCLEOTIDE SEQUENCE [LARGE SCALE GENOMIC DNA]</scope>
</reference>
<dbReference type="GeneTree" id="ENSGT00940000161627"/>
<protein>
    <submittedName>
        <fullName evidence="2">Uncharacterized protein</fullName>
    </submittedName>
</protein>
<name>A0A8I3W3P5_CALJA</name>
<dbReference type="Ensembl" id="ENSCJAT00000140466.1">
    <property type="protein sequence ID" value="ENSCJAP00000085810.1"/>
    <property type="gene ID" value="ENSCJAG00000080533.1"/>
</dbReference>
<dbReference type="PRINTS" id="PR02045">
    <property type="entry name" value="F138DOMAIN"/>
</dbReference>
<dbReference type="Proteomes" id="UP000008225">
    <property type="component" value="Chromosome 4"/>
</dbReference>
<keyword evidence="3" id="KW-1185">Reference proteome</keyword>
<keyword evidence="1" id="KW-0812">Transmembrane</keyword>
<evidence type="ECO:0000313" key="3">
    <source>
        <dbReference type="Proteomes" id="UP000008225"/>
    </source>
</evidence>
<dbReference type="AlphaFoldDB" id="A0A8I3W3P5"/>
<organism evidence="2 3">
    <name type="scientific">Callithrix jacchus</name>
    <name type="common">White-tufted-ear marmoset</name>
    <name type="synonym">Simia Jacchus</name>
    <dbReference type="NCBI Taxonomy" id="9483"/>
    <lineage>
        <taxon>Eukaryota</taxon>
        <taxon>Metazoa</taxon>
        <taxon>Chordata</taxon>
        <taxon>Craniata</taxon>
        <taxon>Vertebrata</taxon>
        <taxon>Euteleostomi</taxon>
        <taxon>Mammalia</taxon>
        <taxon>Eutheria</taxon>
        <taxon>Euarchontoglires</taxon>
        <taxon>Primates</taxon>
        <taxon>Haplorrhini</taxon>
        <taxon>Platyrrhini</taxon>
        <taxon>Cebidae</taxon>
        <taxon>Callitrichinae</taxon>
        <taxon>Callithrix</taxon>
        <taxon>Callithrix</taxon>
    </lineage>
</organism>
<feature type="transmembrane region" description="Helical" evidence="1">
    <location>
        <begin position="18"/>
        <end position="39"/>
    </location>
</feature>